<dbReference type="GO" id="GO:0004519">
    <property type="term" value="F:endonuclease activity"/>
    <property type="evidence" value="ECO:0007669"/>
    <property type="project" value="UniProtKB-KW"/>
</dbReference>
<dbReference type="OrthoDB" id="9799703at2"/>
<dbReference type="EMBL" id="FOWW01000002">
    <property type="protein sequence ID" value="SFP52199.1"/>
    <property type="molecule type" value="Genomic_DNA"/>
</dbReference>
<feature type="domain" description="Putative restriction endonuclease" evidence="1">
    <location>
        <begin position="17"/>
        <end position="182"/>
    </location>
</feature>
<name>A0A1I5R127_9PSEU</name>
<evidence type="ECO:0000259" key="1">
    <source>
        <dbReference type="Pfam" id="PF05685"/>
    </source>
</evidence>
<dbReference type="RefSeq" id="WP_092529514.1">
    <property type="nucleotide sequence ID" value="NZ_FOWW01000002.1"/>
</dbReference>
<evidence type="ECO:0000313" key="3">
    <source>
        <dbReference type="Proteomes" id="UP000198727"/>
    </source>
</evidence>
<keyword evidence="3" id="KW-1185">Reference proteome</keyword>
<proteinExistence type="predicted"/>
<keyword evidence="2" id="KW-0255">Endonuclease</keyword>
<dbReference type="InterPro" id="IPR011335">
    <property type="entry name" value="Restrct_endonuc-II-like"/>
</dbReference>
<evidence type="ECO:0000313" key="2">
    <source>
        <dbReference type="EMBL" id="SFP52199.1"/>
    </source>
</evidence>
<sequence>MSVAIGEHVGPWTIADVEALADAGDHSRYELLTPGVLTASPAPGFPHQRASRRLANALEQAALTAGAAVEVLEAVNVEAPRGRLAVPDIAVIEREFAATDPTRCPPGTVLAVVEIVSPGSEPHDRLIKPQLYADTGIAFYWRFELTPEPHIVVSELRRGQYIETVTAPAGARSVIPCTFPVELDPAELVRQ</sequence>
<gene>
    <name evidence="2" type="ORF">SAMN05421810_102835</name>
</gene>
<dbReference type="PANTHER" id="PTHR35400">
    <property type="entry name" value="SLR1083 PROTEIN"/>
    <property type="match status" value="1"/>
</dbReference>
<organism evidence="2 3">
    <name type="scientific">Amycolatopsis arida</name>
    <dbReference type="NCBI Taxonomy" id="587909"/>
    <lineage>
        <taxon>Bacteria</taxon>
        <taxon>Bacillati</taxon>
        <taxon>Actinomycetota</taxon>
        <taxon>Actinomycetes</taxon>
        <taxon>Pseudonocardiales</taxon>
        <taxon>Pseudonocardiaceae</taxon>
        <taxon>Amycolatopsis</taxon>
    </lineage>
</organism>
<keyword evidence="2" id="KW-0378">Hydrolase</keyword>
<dbReference type="PANTHER" id="PTHR35400:SF3">
    <property type="entry name" value="SLL1072 PROTEIN"/>
    <property type="match status" value="1"/>
</dbReference>
<keyword evidence="2" id="KW-0540">Nuclease</keyword>
<dbReference type="SUPFAM" id="SSF52980">
    <property type="entry name" value="Restriction endonuclease-like"/>
    <property type="match status" value="1"/>
</dbReference>
<dbReference type="CDD" id="cd06260">
    <property type="entry name" value="DUF820-like"/>
    <property type="match status" value="1"/>
</dbReference>
<dbReference type="Gene3D" id="3.90.1570.10">
    <property type="entry name" value="tt1808, chain A"/>
    <property type="match status" value="1"/>
</dbReference>
<dbReference type="Pfam" id="PF05685">
    <property type="entry name" value="Uma2"/>
    <property type="match status" value="1"/>
</dbReference>
<reference evidence="3" key="1">
    <citation type="submission" date="2016-10" db="EMBL/GenBank/DDBJ databases">
        <authorList>
            <person name="Varghese N."/>
            <person name="Submissions S."/>
        </authorList>
    </citation>
    <scope>NUCLEOTIDE SEQUENCE [LARGE SCALE GENOMIC DNA]</scope>
    <source>
        <strain evidence="3">CGMCC 4.5579</strain>
    </source>
</reference>
<dbReference type="AlphaFoldDB" id="A0A1I5R127"/>
<dbReference type="InterPro" id="IPR012296">
    <property type="entry name" value="Nuclease_put_TT1808"/>
</dbReference>
<dbReference type="STRING" id="587909.SAMN05421810_102835"/>
<dbReference type="InterPro" id="IPR008538">
    <property type="entry name" value="Uma2"/>
</dbReference>
<protein>
    <submittedName>
        <fullName evidence="2">Endonuclease, Uma2 family (Restriction endonuclease fold)</fullName>
    </submittedName>
</protein>
<accession>A0A1I5R127</accession>
<dbReference type="Proteomes" id="UP000198727">
    <property type="component" value="Unassembled WGS sequence"/>
</dbReference>